<sequence>MAHSYGRKTRRTTRKSSSSNRATAVKCNNKPDPRFVTMNAQQRSMLFYFFRLNAYPNAEQKQEIADIISCSYKKVHHWFSNKRQDIVTYRKTKDPLGAVLGRLTEAVQLSEKDRQRIAALANSPPEPQPFFTDDERDMLRGSQGTSEPSIAAASSPSPAASPSPVPPTVTPSPPSTRAPSPSPSAAPTADFSTDAEMVASASAFGRYCTVCRPPPAAPPLMSAAFSGYIPTKSYTFSPVQWDRGGDDETDEEDELNDEHAPSRSECTSSSAGAMEYQGWTVLPAPASALQRAPSLNAEDMRAAALLTELTHGPSTVYRHSPYPPVDPQYGAGYHYYASYYPRAYYGSA</sequence>
<organism evidence="1 2">
    <name type="scientific">Auriscalpium vulgare</name>
    <dbReference type="NCBI Taxonomy" id="40419"/>
    <lineage>
        <taxon>Eukaryota</taxon>
        <taxon>Fungi</taxon>
        <taxon>Dikarya</taxon>
        <taxon>Basidiomycota</taxon>
        <taxon>Agaricomycotina</taxon>
        <taxon>Agaricomycetes</taxon>
        <taxon>Russulales</taxon>
        <taxon>Auriscalpiaceae</taxon>
        <taxon>Auriscalpium</taxon>
    </lineage>
</organism>
<gene>
    <name evidence="1" type="ORF">FA95DRAFT_1566644</name>
</gene>
<keyword evidence="2" id="KW-1185">Reference proteome</keyword>
<evidence type="ECO:0000313" key="2">
    <source>
        <dbReference type="Proteomes" id="UP000814033"/>
    </source>
</evidence>
<comment type="caution">
    <text evidence="1">The sequence shown here is derived from an EMBL/GenBank/DDBJ whole genome shotgun (WGS) entry which is preliminary data.</text>
</comment>
<dbReference type="Proteomes" id="UP000814033">
    <property type="component" value="Unassembled WGS sequence"/>
</dbReference>
<proteinExistence type="predicted"/>
<reference evidence="1" key="2">
    <citation type="journal article" date="2022" name="New Phytol.">
        <title>Evolutionary transition to the ectomycorrhizal habit in the genomes of a hyperdiverse lineage of mushroom-forming fungi.</title>
        <authorList>
            <person name="Looney B."/>
            <person name="Miyauchi S."/>
            <person name="Morin E."/>
            <person name="Drula E."/>
            <person name="Courty P.E."/>
            <person name="Kohler A."/>
            <person name="Kuo A."/>
            <person name="LaButti K."/>
            <person name="Pangilinan J."/>
            <person name="Lipzen A."/>
            <person name="Riley R."/>
            <person name="Andreopoulos W."/>
            <person name="He G."/>
            <person name="Johnson J."/>
            <person name="Nolan M."/>
            <person name="Tritt A."/>
            <person name="Barry K.W."/>
            <person name="Grigoriev I.V."/>
            <person name="Nagy L.G."/>
            <person name="Hibbett D."/>
            <person name="Henrissat B."/>
            <person name="Matheny P.B."/>
            <person name="Labbe J."/>
            <person name="Martin F.M."/>
        </authorList>
    </citation>
    <scope>NUCLEOTIDE SEQUENCE</scope>
    <source>
        <strain evidence="1">FP105234-sp</strain>
    </source>
</reference>
<name>A0ACB8R801_9AGAM</name>
<evidence type="ECO:0000313" key="1">
    <source>
        <dbReference type="EMBL" id="KAI0040143.1"/>
    </source>
</evidence>
<reference evidence="1" key="1">
    <citation type="submission" date="2021-02" db="EMBL/GenBank/DDBJ databases">
        <authorList>
            <consortium name="DOE Joint Genome Institute"/>
            <person name="Ahrendt S."/>
            <person name="Looney B.P."/>
            <person name="Miyauchi S."/>
            <person name="Morin E."/>
            <person name="Drula E."/>
            <person name="Courty P.E."/>
            <person name="Chicoki N."/>
            <person name="Fauchery L."/>
            <person name="Kohler A."/>
            <person name="Kuo A."/>
            <person name="Labutti K."/>
            <person name="Pangilinan J."/>
            <person name="Lipzen A."/>
            <person name="Riley R."/>
            <person name="Andreopoulos W."/>
            <person name="He G."/>
            <person name="Johnson J."/>
            <person name="Barry K.W."/>
            <person name="Grigoriev I.V."/>
            <person name="Nagy L."/>
            <person name="Hibbett D."/>
            <person name="Henrissat B."/>
            <person name="Matheny P.B."/>
            <person name="Labbe J."/>
            <person name="Martin F."/>
        </authorList>
    </citation>
    <scope>NUCLEOTIDE SEQUENCE</scope>
    <source>
        <strain evidence="1">FP105234-sp</strain>
    </source>
</reference>
<protein>
    <submittedName>
        <fullName evidence="1">Uncharacterized protein</fullName>
    </submittedName>
</protein>
<dbReference type="EMBL" id="MU276224">
    <property type="protein sequence ID" value="KAI0040143.1"/>
    <property type="molecule type" value="Genomic_DNA"/>
</dbReference>
<accession>A0ACB8R801</accession>